<dbReference type="InterPro" id="IPR036188">
    <property type="entry name" value="FAD/NAD-bd_sf"/>
</dbReference>
<name>A0A8J1T615_OWEFU</name>
<dbReference type="PANTHER" id="PTHR10742:SF313">
    <property type="entry name" value="AMINE OXIDASE"/>
    <property type="match status" value="1"/>
</dbReference>
<dbReference type="GO" id="GO:0016491">
    <property type="term" value="F:oxidoreductase activity"/>
    <property type="evidence" value="ECO:0007669"/>
    <property type="project" value="InterPro"/>
</dbReference>
<proteinExistence type="predicted"/>
<feature type="non-terminal residue" evidence="1">
    <location>
        <position position="1"/>
    </location>
</feature>
<dbReference type="SUPFAM" id="SSF51905">
    <property type="entry name" value="FAD/NAD(P)-binding domain"/>
    <property type="match status" value="1"/>
</dbReference>
<gene>
    <name evidence="1" type="ORF">OFUS_LOCUS11017</name>
</gene>
<comment type="caution">
    <text evidence="1">The sequence shown here is derived from an EMBL/GenBank/DDBJ whole genome shotgun (WGS) entry which is preliminary data.</text>
</comment>
<sequence length="225" mass="25690">ANGRNVTADLNEAYARLEAAQEYEDALADDKNQNNGNDINKKVALRLGGWDAKSIYENAAEYFDYDFEFGVRSEFTSLKHGVLTRATVFQDEDYRIVDQRGFVHIVQATADEFLNPDGSQLRLNERVTQIDTPGNRVMVTLASGATIEAEYAITTFSIGAMQSGNITYNPPLVYEKSEAINHFKMARYTKIFLKFPTQFWDETEFIIHTSKRNGFYTIWENLNHN</sequence>
<feature type="non-terminal residue" evidence="1">
    <location>
        <position position="225"/>
    </location>
</feature>
<dbReference type="InterPro" id="IPR002937">
    <property type="entry name" value="Amino_oxidase"/>
</dbReference>
<dbReference type="Proteomes" id="UP000749559">
    <property type="component" value="Unassembled WGS sequence"/>
</dbReference>
<keyword evidence="2" id="KW-1185">Reference proteome</keyword>
<evidence type="ECO:0000313" key="1">
    <source>
        <dbReference type="EMBL" id="CAH1784891.1"/>
    </source>
</evidence>
<dbReference type="GO" id="GO:0006598">
    <property type="term" value="P:polyamine catabolic process"/>
    <property type="evidence" value="ECO:0007669"/>
    <property type="project" value="TreeGrafter"/>
</dbReference>
<dbReference type="EMBL" id="CAIIXF020000005">
    <property type="protein sequence ID" value="CAH1784891.1"/>
    <property type="molecule type" value="Genomic_DNA"/>
</dbReference>
<dbReference type="AlphaFoldDB" id="A0A8J1T615"/>
<dbReference type="Gene3D" id="3.50.50.60">
    <property type="entry name" value="FAD/NAD(P)-binding domain"/>
    <property type="match status" value="1"/>
</dbReference>
<evidence type="ECO:0000313" key="2">
    <source>
        <dbReference type="Proteomes" id="UP000749559"/>
    </source>
</evidence>
<dbReference type="OrthoDB" id="5046242at2759"/>
<accession>A0A8J1T615</accession>
<dbReference type="PANTHER" id="PTHR10742">
    <property type="entry name" value="FLAVIN MONOAMINE OXIDASE"/>
    <property type="match status" value="1"/>
</dbReference>
<dbReference type="Pfam" id="PF01593">
    <property type="entry name" value="Amino_oxidase"/>
    <property type="match status" value="1"/>
</dbReference>
<reference evidence="1" key="1">
    <citation type="submission" date="2022-03" db="EMBL/GenBank/DDBJ databases">
        <authorList>
            <person name="Martin C."/>
        </authorList>
    </citation>
    <scope>NUCLEOTIDE SEQUENCE</scope>
</reference>
<organism evidence="1 2">
    <name type="scientific">Owenia fusiformis</name>
    <name type="common">Polychaete worm</name>
    <dbReference type="NCBI Taxonomy" id="6347"/>
    <lineage>
        <taxon>Eukaryota</taxon>
        <taxon>Metazoa</taxon>
        <taxon>Spiralia</taxon>
        <taxon>Lophotrochozoa</taxon>
        <taxon>Annelida</taxon>
        <taxon>Polychaeta</taxon>
        <taxon>Sedentaria</taxon>
        <taxon>Canalipalpata</taxon>
        <taxon>Sabellida</taxon>
        <taxon>Oweniida</taxon>
        <taxon>Oweniidae</taxon>
        <taxon>Owenia</taxon>
    </lineage>
</organism>
<protein>
    <submittedName>
        <fullName evidence="1">Uncharacterized protein</fullName>
    </submittedName>
</protein>
<dbReference type="InterPro" id="IPR050281">
    <property type="entry name" value="Flavin_monoamine_oxidase"/>
</dbReference>